<dbReference type="AlphaFoldDB" id="A0A1A8VUQ6"/>
<comment type="subcellular location">
    <subcellularLocation>
        <location evidence="1">Cytoplasm</location>
        <location evidence="1">Cytoskeleton</location>
        <location evidence="1">Flagellum axoneme</location>
    </subcellularLocation>
</comment>
<dbReference type="GO" id="GO:0003352">
    <property type="term" value="P:regulation of cilium movement"/>
    <property type="evidence" value="ECO:0007669"/>
    <property type="project" value="TreeGrafter"/>
</dbReference>
<dbReference type="Proteomes" id="UP000078546">
    <property type="component" value="Unassembled WGS sequence"/>
</dbReference>
<feature type="coiled-coil region" evidence="5">
    <location>
        <begin position="383"/>
        <end position="434"/>
    </location>
</feature>
<evidence type="ECO:0000256" key="3">
    <source>
        <dbReference type="ARBA" id="ARBA00023069"/>
    </source>
</evidence>
<feature type="coiled-coil region" evidence="5">
    <location>
        <begin position="243"/>
        <end position="295"/>
    </location>
</feature>
<feature type="compositionally biased region" description="Basic and acidic residues" evidence="6">
    <location>
        <begin position="1"/>
        <end position="13"/>
    </location>
</feature>
<dbReference type="PANTHER" id="PTHR21625:SF0">
    <property type="entry name" value="DYNEIN REGULATORY COMPLEX SUBUNIT 2"/>
    <property type="match status" value="1"/>
</dbReference>
<evidence type="ECO:0000256" key="6">
    <source>
        <dbReference type="SAM" id="MobiDB-lite"/>
    </source>
</evidence>
<dbReference type="PANTHER" id="PTHR21625">
    <property type="entry name" value="NYD-SP28 PROTEIN"/>
    <property type="match status" value="1"/>
</dbReference>
<evidence type="ECO:0000256" key="1">
    <source>
        <dbReference type="ARBA" id="ARBA00004611"/>
    </source>
</evidence>
<proteinExistence type="predicted"/>
<keyword evidence="3" id="KW-0969">Cilium</keyword>
<dbReference type="GO" id="GO:0005858">
    <property type="term" value="C:axonemal dynein complex"/>
    <property type="evidence" value="ECO:0007669"/>
    <property type="project" value="InterPro"/>
</dbReference>
<feature type="compositionally biased region" description="Basic residues" evidence="6">
    <location>
        <begin position="14"/>
        <end position="27"/>
    </location>
</feature>
<evidence type="ECO:0000256" key="5">
    <source>
        <dbReference type="SAM" id="Coils"/>
    </source>
</evidence>
<accession>A0A1A8VUQ6</accession>
<evidence type="ECO:0000256" key="2">
    <source>
        <dbReference type="ARBA" id="ARBA00022846"/>
    </source>
</evidence>
<feature type="region of interest" description="Disordered" evidence="6">
    <location>
        <begin position="1"/>
        <end position="27"/>
    </location>
</feature>
<dbReference type="GO" id="GO:0060285">
    <property type="term" value="P:cilium-dependent cell motility"/>
    <property type="evidence" value="ECO:0007669"/>
    <property type="project" value="TreeGrafter"/>
</dbReference>
<dbReference type="EMBL" id="FLQV01000153">
    <property type="protein sequence ID" value="SBS83087.1"/>
    <property type="molecule type" value="Genomic_DNA"/>
</dbReference>
<protein>
    <submittedName>
        <fullName evidence="7">Uncharacterized protein</fullName>
    </submittedName>
</protein>
<reference evidence="8" key="1">
    <citation type="submission" date="2016-05" db="EMBL/GenBank/DDBJ databases">
        <authorList>
            <person name="Naeem Raeece"/>
        </authorList>
    </citation>
    <scope>NUCLEOTIDE SEQUENCE [LARGE SCALE GENOMIC DNA]</scope>
</reference>
<evidence type="ECO:0000313" key="8">
    <source>
        <dbReference type="Proteomes" id="UP000078546"/>
    </source>
</evidence>
<keyword evidence="5" id="KW-0175">Coiled coil</keyword>
<dbReference type="InterPro" id="IPR039750">
    <property type="entry name" value="DRC1/DRC2"/>
</dbReference>
<organism evidence="7 8">
    <name type="scientific">Plasmodium ovale curtisi</name>
    <dbReference type="NCBI Taxonomy" id="864141"/>
    <lineage>
        <taxon>Eukaryota</taxon>
        <taxon>Sar</taxon>
        <taxon>Alveolata</taxon>
        <taxon>Apicomplexa</taxon>
        <taxon>Aconoidasida</taxon>
        <taxon>Haemosporida</taxon>
        <taxon>Plasmodiidae</taxon>
        <taxon>Plasmodium</taxon>
        <taxon>Plasmodium (Plasmodium)</taxon>
    </lineage>
</organism>
<gene>
    <name evidence="7" type="ORF">POVCU1_008730</name>
</gene>
<evidence type="ECO:0000313" key="7">
    <source>
        <dbReference type="EMBL" id="SBS83087.1"/>
    </source>
</evidence>
<name>A0A1A8VUQ6_PLAOA</name>
<keyword evidence="2" id="KW-0282">Flagellum</keyword>
<sequence length="841" mass="99145">MIKNSEPKKQDVKKLKKKPNALNKKTKAATGATTITRFLKKTPLVEKKNDKAPTTLRWIDLLRGLKLKQLKRSIDEEMNNYEINKNINDKLLLFLNDDLEGNIILEKIDELKNSKLSVLVDIHRENMNSLQKHFEEEVSKLFANFVEDQNFLLKTRSSIIYNVNLFYKQLEENKRTREGNLKKEELEIMNEIYKNYIAERYISNYKFDKFKDEDERTFNNLLVENKKILHEGSEIYHSVKGKYEKIKKSLLSKEREVHDLEVKIGNWKLKLDNEIKIYEMQIERLKGEKTQLLNHIRAIKLILQKLKHNDKQRLIDITTNSRKCINKLEENISLANRLIKTNNLCRNYETEREQLFSSRGLLDEKKEDVPIESLPEGPLECEKERMEQKAHLLENLFKRKNKAILDIIILKKELHELKKKNKGYQKIIDEMDNKLNFNRKVKINKEEFIIRPMQLCRFFSGKGEMPHFFGNGSETLITNSSPCNEVSGGKKHRHMNYTLINNMHYAKGVEFFDRLIKIYVDVILHSEKYPEHVQQLHIFGKKREDVKLRKISSTLQKPSKEFCAPSVCLHTFAVKFKHYTHIYLCNGYACRSLSMELTRSCAHLLIVVLTTGKNLLEEKVENVRRSNEHKKRLLGGEEPKADNLNEYLVHLNRQLAFRKNENIQLRDGLCDGFGVRRLAEGYQDKVAAKVGQFYNCRNVIYALFTVEHTRILFNYSEISLIRDLQLCFVNSAVNGNREIYRYIRKNGHDNVYIYILECANNMYIVKRRYDAIKKLFIISTEHNKRLCFGIKKKSNHDTLWYMPNKGKNGRLLLKVCMGRFRDGNPICYLIPERSTHNSTIS</sequence>
<evidence type="ECO:0000256" key="4">
    <source>
        <dbReference type="ARBA" id="ARBA00023273"/>
    </source>
</evidence>
<dbReference type="GO" id="GO:0070286">
    <property type="term" value="P:axonemal dynein complex assembly"/>
    <property type="evidence" value="ECO:0007669"/>
    <property type="project" value="InterPro"/>
</dbReference>
<keyword evidence="4" id="KW-0966">Cell projection</keyword>